<protein>
    <submittedName>
        <fullName evidence="12">Na+/H+ antiporter</fullName>
    </submittedName>
</protein>
<comment type="similarity">
    <text evidence="10">Belongs to the monovalent cation:proton antiporter 1 (CPA1) transporter (TC 2.A.36) family.</text>
</comment>
<feature type="transmembrane region" description="Helical" evidence="10">
    <location>
        <begin position="182"/>
        <end position="203"/>
    </location>
</feature>
<keyword evidence="9 10" id="KW-0739">Sodium transport</keyword>
<accession>A0ABY7WP16</accession>
<keyword evidence="6 10" id="KW-0915">Sodium</keyword>
<dbReference type="RefSeq" id="WP_274259054.1">
    <property type="nucleotide sequence ID" value="NZ_CP117884.1"/>
</dbReference>
<feature type="transmembrane region" description="Helical" evidence="10">
    <location>
        <begin position="83"/>
        <end position="102"/>
    </location>
</feature>
<evidence type="ECO:0000256" key="3">
    <source>
        <dbReference type="ARBA" id="ARBA00022475"/>
    </source>
</evidence>
<dbReference type="InterPro" id="IPR006153">
    <property type="entry name" value="Cation/H_exchanger_TM"/>
</dbReference>
<keyword evidence="2 10" id="KW-0813">Transport</keyword>
<evidence type="ECO:0000256" key="5">
    <source>
        <dbReference type="ARBA" id="ARBA00022989"/>
    </source>
</evidence>
<reference evidence="12 13" key="1">
    <citation type="submission" date="2023-02" db="EMBL/GenBank/DDBJ databases">
        <title>Genome sequence of Lacticaseibacillus sp. KACC 23028.</title>
        <authorList>
            <person name="Kim S."/>
            <person name="Heo J."/>
            <person name="Kwon S.-W."/>
        </authorList>
    </citation>
    <scope>NUCLEOTIDE SEQUENCE [LARGE SCALE GENOMIC DNA]</scope>
    <source>
        <strain evidence="12 13">KACC 23028</strain>
    </source>
</reference>
<dbReference type="PANTHER" id="PTHR10110:SF86">
    <property type="entry name" value="SODIUM_HYDROGEN EXCHANGER 7"/>
    <property type="match status" value="1"/>
</dbReference>
<evidence type="ECO:0000256" key="10">
    <source>
        <dbReference type="RuleBase" id="RU366002"/>
    </source>
</evidence>
<keyword evidence="3 10" id="KW-1003">Cell membrane</keyword>
<name>A0ABY7WP16_9LACO</name>
<evidence type="ECO:0000259" key="11">
    <source>
        <dbReference type="Pfam" id="PF00999"/>
    </source>
</evidence>
<dbReference type="InterPro" id="IPR018422">
    <property type="entry name" value="Cation/H_exchanger_CPA1"/>
</dbReference>
<feature type="transmembrane region" description="Helical" evidence="10">
    <location>
        <begin position="272"/>
        <end position="291"/>
    </location>
</feature>
<keyword evidence="5 10" id="KW-1133">Transmembrane helix</keyword>
<feature type="transmembrane region" description="Helical" evidence="10">
    <location>
        <begin position="31"/>
        <end position="62"/>
    </location>
</feature>
<feature type="transmembrane region" description="Helical" evidence="10">
    <location>
        <begin position="387"/>
        <end position="409"/>
    </location>
</feature>
<feature type="transmembrane region" description="Helical" evidence="10">
    <location>
        <begin position="311"/>
        <end position="332"/>
    </location>
</feature>
<feature type="transmembrane region" description="Helical" evidence="10">
    <location>
        <begin position="239"/>
        <end position="260"/>
    </location>
</feature>
<dbReference type="Pfam" id="PF00999">
    <property type="entry name" value="Na_H_Exchanger"/>
    <property type="match status" value="1"/>
</dbReference>
<organism evidence="12 13">
    <name type="scientific">Lacticaseibacillus pabuli</name>
    <dbReference type="NCBI Taxonomy" id="3025672"/>
    <lineage>
        <taxon>Bacteria</taxon>
        <taxon>Bacillati</taxon>
        <taxon>Bacillota</taxon>
        <taxon>Bacilli</taxon>
        <taxon>Lactobacillales</taxon>
        <taxon>Lactobacillaceae</taxon>
        <taxon>Lacticaseibacillus</taxon>
    </lineage>
</organism>
<dbReference type="EMBL" id="CP117884">
    <property type="protein sequence ID" value="WDF81942.1"/>
    <property type="molecule type" value="Genomic_DNA"/>
</dbReference>
<keyword evidence="7 10" id="KW-0406">Ion transport</keyword>
<evidence type="ECO:0000256" key="1">
    <source>
        <dbReference type="ARBA" id="ARBA00004651"/>
    </source>
</evidence>
<evidence type="ECO:0000256" key="2">
    <source>
        <dbReference type="ARBA" id="ARBA00022448"/>
    </source>
</evidence>
<keyword evidence="8 10" id="KW-0472">Membrane</keyword>
<evidence type="ECO:0000256" key="6">
    <source>
        <dbReference type="ARBA" id="ARBA00023053"/>
    </source>
</evidence>
<evidence type="ECO:0000256" key="7">
    <source>
        <dbReference type="ARBA" id="ARBA00023065"/>
    </source>
</evidence>
<keyword evidence="4 10" id="KW-0812">Transmembrane</keyword>
<comment type="subcellular location">
    <subcellularLocation>
        <location evidence="1 10">Cell membrane</location>
        <topology evidence="1 10">Multi-pass membrane protein</topology>
    </subcellularLocation>
</comment>
<feature type="domain" description="Cation/H+ exchanger transmembrane" evidence="11">
    <location>
        <begin position="13"/>
        <end position="409"/>
    </location>
</feature>
<comment type="caution">
    <text evidence="10">Lacks conserved residue(s) required for the propagation of feature annotation.</text>
</comment>
<feature type="transmembrane region" description="Helical" evidence="10">
    <location>
        <begin position="150"/>
        <end position="176"/>
    </location>
</feature>
<evidence type="ECO:0000256" key="4">
    <source>
        <dbReference type="ARBA" id="ARBA00022692"/>
    </source>
</evidence>
<keyword evidence="13" id="KW-1185">Reference proteome</keyword>
<evidence type="ECO:0000313" key="13">
    <source>
        <dbReference type="Proteomes" id="UP001220377"/>
    </source>
</evidence>
<evidence type="ECO:0000313" key="12">
    <source>
        <dbReference type="EMBL" id="WDF81942.1"/>
    </source>
</evidence>
<dbReference type="Proteomes" id="UP001220377">
    <property type="component" value="Chromosome"/>
</dbReference>
<evidence type="ECO:0000256" key="8">
    <source>
        <dbReference type="ARBA" id="ARBA00023136"/>
    </source>
</evidence>
<dbReference type="Gene3D" id="6.10.140.1330">
    <property type="match status" value="1"/>
</dbReference>
<evidence type="ECO:0000256" key="9">
    <source>
        <dbReference type="ARBA" id="ARBA00023201"/>
    </source>
</evidence>
<sequence length="688" mass="75570">MELVEAAILLVCLVVAGNVIGHFLPMIPDALIQITLGLILALTVHVTVPVATDWFMLLFIAPILYNDGRHFPRRALWALRGQIFSNAVFLVFATMFLGGWLIHWLVPAIPLAAGIALGALLAPTDPIAVEGIAKRVRLPGRVLHLVAGESLINDASGLIGFKYAIAAAVSGTFVFANAARDFLYIAIVGAIAGAALMAFINWVRKVLLAQGIGDPVVHTVLQMVTPFIIYFIAEEVFHASGVIAVVIAGLMTDGPSNSYMNALPELKLISSHAWDILVYVLNGLIFILLGIELPVAMRSTLGDHAVSTFSAIAYVLVIYFAVIALRFAWICINDGVSQRRKGIHKPHLVSALLSAFAGARGAITVVGVLAVPTVLESGRLFPQRSLMLFIAAGVTVTSLVVASIALPLLASLLPSKKTKTQTTGDRLNYNQAKDYVLRNAIVQIKHDQTERLSKPALDLIGEFQRQQRRIHLNADESGEAIPPILRDELEIKIMGTSGEVQAIKKLRDSGEIDDQLCAKYMKRLESKLRDMQYLLTHGGRRTLGMRARQVTGRIRHRIEFISALAFRTDATEYRYAAKVAAKGALANIDKTLKSPEYKHRRFNKQVISTQIVHYRNRIETVRSYGNTKYAQYAAELQRLRMLAFTAERAAVHELMEQSYITPIMAQRLSSEISYSENAVSLRAAEADD</sequence>
<keyword evidence="10" id="KW-0050">Antiport</keyword>
<feature type="transmembrane region" description="Helical" evidence="10">
    <location>
        <begin position="352"/>
        <end position="375"/>
    </location>
</feature>
<dbReference type="NCBIfam" id="TIGR00831">
    <property type="entry name" value="a_cpa1"/>
    <property type="match status" value="1"/>
</dbReference>
<dbReference type="InterPro" id="IPR004705">
    <property type="entry name" value="Cation/H_exchanger_CPA1_bac"/>
</dbReference>
<dbReference type="PANTHER" id="PTHR10110">
    <property type="entry name" value="SODIUM/HYDROGEN EXCHANGER"/>
    <property type="match status" value="1"/>
</dbReference>
<proteinExistence type="inferred from homology"/>
<comment type="function">
    <text evidence="10">Na(+)/H(+) antiporter that extrudes sodium in exchange for external protons.</text>
</comment>
<gene>
    <name evidence="12" type="ORF">PQ472_08395</name>
</gene>